<feature type="repeat" description="ANK" evidence="3">
    <location>
        <begin position="295"/>
        <end position="322"/>
    </location>
</feature>
<dbReference type="InterPro" id="IPR036770">
    <property type="entry name" value="Ankyrin_rpt-contain_sf"/>
</dbReference>
<dbReference type="PANTHER" id="PTHR24180:SF42">
    <property type="entry name" value="FORK-HEAD DOMAIN-CONTAINING PROTEIN"/>
    <property type="match status" value="1"/>
</dbReference>
<dbReference type="VEuPathDB" id="FungiDB:NFIA_098680"/>
<protein>
    <submittedName>
        <fullName evidence="5">Ankyrin repeat protein</fullName>
    </submittedName>
</protein>
<dbReference type="PROSITE" id="PS50297">
    <property type="entry name" value="ANK_REP_REGION"/>
    <property type="match status" value="3"/>
</dbReference>
<dbReference type="SMART" id="SM00248">
    <property type="entry name" value="ANK"/>
    <property type="match status" value="7"/>
</dbReference>
<dbReference type="PROSITE" id="PS50181">
    <property type="entry name" value="FBOX"/>
    <property type="match status" value="1"/>
</dbReference>
<dbReference type="Proteomes" id="UP000006702">
    <property type="component" value="Unassembled WGS sequence"/>
</dbReference>
<keyword evidence="2 3" id="KW-0040">ANK repeat</keyword>
<dbReference type="InterPro" id="IPR002110">
    <property type="entry name" value="Ankyrin_rpt"/>
</dbReference>
<gene>
    <name evidence="5" type="ORF">NFIA_098680</name>
</gene>
<dbReference type="OrthoDB" id="20872at2759"/>
<dbReference type="InterPro" id="IPR051637">
    <property type="entry name" value="Ank_repeat_dom-contain_49"/>
</dbReference>
<dbReference type="PANTHER" id="PTHR24180">
    <property type="entry name" value="CYCLIN-DEPENDENT KINASE INHIBITOR 2C-RELATED"/>
    <property type="match status" value="1"/>
</dbReference>
<dbReference type="PRINTS" id="PR01415">
    <property type="entry name" value="ANKYRIN"/>
</dbReference>
<evidence type="ECO:0000256" key="1">
    <source>
        <dbReference type="ARBA" id="ARBA00022737"/>
    </source>
</evidence>
<dbReference type="GeneID" id="4588494"/>
<name>A1DBJ8_NEOFI</name>
<evidence type="ECO:0000313" key="6">
    <source>
        <dbReference type="Proteomes" id="UP000006702"/>
    </source>
</evidence>
<feature type="domain" description="F-box" evidence="4">
    <location>
        <begin position="41"/>
        <end position="88"/>
    </location>
</feature>
<dbReference type="InterPro" id="IPR001810">
    <property type="entry name" value="F-box_dom"/>
</dbReference>
<keyword evidence="6" id="KW-1185">Reference proteome</keyword>
<feature type="repeat" description="ANK" evidence="3">
    <location>
        <begin position="122"/>
        <end position="154"/>
    </location>
</feature>
<dbReference type="SUPFAM" id="SSF48403">
    <property type="entry name" value="Ankyrin repeat"/>
    <property type="match status" value="1"/>
</dbReference>
<dbReference type="OMA" id="WKCNRES"/>
<dbReference type="Pfam" id="PF12796">
    <property type="entry name" value="Ank_2"/>
    <property type="match status" value="2"/>
</dbReference>
<dbReference type="EMBL" id="DS027694">
    <property type="protein sequence ID" value="EAW20238.1"/>
    <property type="molecule type" value="Genomic_DNA"/>
</dbReference>
<dbReference type="eggNOG" id="KOG0504">
    <property type="taxonomic scope" value="Eukaryota"/>
</dbReference>
<dbReference type="PROSITE" id="PS50088">
    <property type="entry name" value="ANK_REPEAT"/>
    <property type="match status" value="3"/>
</dbReference>
<evidence type="ECO:0000256" key="2">
    <source>
        <dbReference type="ARBA" id="ARBA00023043"/>
    </source>
</evidence>
<evidence type="ECO:0000256" key="3">
    <source>
        <dbReference type="PROSITE-ProRule" id="PRU00023"/>
    </source>
</evidence>
<accession>A1DBJ8</accession>
<proteinExistence type="predicted"/>
<dbReference type="AlphaFoldDB" id="A1DBJ8"/>
<feature type="repeat" description="ANK" evidence="3">
    <location>
        <begin position="229"/>
        <end position="261"/>
    </location>
</feature>
<dbReference type="Gene3D" id="1.25.40.20">
    <property type="entry name" value="Ankyrin repeat-containing domain"/>
    <property type="match status" value="2"/>
</dbReference>
<evidence type="ECO:0000313" key="5">
    <source>
        <dbReference type="EMBL" id="EAW20238.1"/>
    </source>
</evidence>
<dbReference type="RefSeq" id="XP_001262135.1">
    <property type="nucleotide sequence ID" value="XM_001262134.1"/>
</dbReference>
<sequence>MSIIFRLTYHTCVPLDLLTKTAIELQPTHTCNMAAPSRVHASKLLHLPTKVIQLIVDHLWPEETISLLIAVPKFANLVTAEQLRYQDEWGYTILHWAVDKNAEAIVNLFARRCAEDQVATCQGYTPLHLAISEGRNKTAKTLINAGFDLLAQDRLGRTPLHWACSESWRDNNFTENVQLMLAKAADPSVVAEFKETLLHAILEAELNPNLAVVQMVIDAGVGVNALDIDGFSPLWWSVTNGHEDAFELLLTHGADPHIQTYHGTILHEAVAYEREKLVKRAAELGVDLSVRDGEANETALMLATRRGLDKLIQMLRNAGAET</sequence>
<reference evidence="6" key="1">
    <citation type="journal article" date="2008" name="PLoS Genet.">
        <title>Genomic islands in the pathogenic filamentous fungus Aspergillus fumigatus.</title>
        <authorList>
            <person name="Fedorova N.D."/>
            <person name="Khaldi N."/>
            <person name="Joardar V.S."/>
            <person name="Maiti R."/>
            <person name="Amedeo P."/>
            <person name="Anderson M.J."/>
            <person name="Crabtree J."/>
            <person name="Silva J.C."/>
            <person name="Badger J.H."/>
            <person name="Albarraq A."/>
            <person name="Angiuoli S."/>
            <person name="Bussey H."/>
            <person name="Bowyer P."/>
            <person name="Cotty P.J."/>
            <person name="Dyer P.S."/>
            <person name="Egan A."/>
            <person name="Galens K."/>
            <person name="Fraser-Liggett C.M."/>
            <person name="Haas B.J."/>
            <person name="Inman J.M."/>
            <person name="Kent R."/>
            <person name="Lemieux S."/>
            <person name="Malavazi I."/>
            <person name="Orvis J."/>
            <person name="Roemer T."/>
            <person name="Ronning C.M."/>
            <person name="Sundaram J.P."/>
            <person name="Sutton G."/>
            <person name="Turner G."/>
            <person name="Venter J.C."/>
            <person name="White O.R."/>
            <person name="Whitty B.R."/>
            <person name="Youngman P."/>
            <person name="Wolfe K.H."/>
            <person name="Goldman G.H."/>
            <person name="Wortman J.R."/>
            <person name="Jiang B."/>
            <person name="Denning D.W."/>
            <person name="Nierman W.C."/>
        </authorList>
    </citation>
    <scope>NUCLEOTIDE SEQUENCE [LARGE SCALE GENOMIC DNA]</scope>
    <source>
        <strain evidence="6">ATCC 1020 / DSM 3700 / CBS 544.65 / FGSC A1164 / JCM 1740 / NRRL 181 / WB 181</strain>
    </source>
</reference>
<dbReference type="KEGG" id="nfi:NFIA_098680"/>
<keyword evidence="1" id="KW-0677">Repeat</keyword>
<dbReference type="HOGENOM" id="CLU_000134_18_0_1"/>
<evidence type="ECO:0000259" key="4">
    <source>
        <dbReference type="PROSITE" id="PS50181"/>
    </source>
</evidence>
<organism evidence="5 6">
    <name type="scientific">Neosartorya fischeri (strain ATCC 1020 / DSM 3700 / CBS 544.65 / FGSC A1164 / JCM 1740 / NRRL 181 / WB 181)</name>
    <name type="common">Aspergillus fischerianus</name>
    <dbReference type="NCBI Taxonomy" id="331117"/>
    <lineage>
        <taxon>Eukaryota</taxon>
        <taxon>Fungi</taxon>
        <taxon>Dikarya</taxon>
        <taxon>Ascomycota</taxon>
        <taxon>Pezizomycotina</taxon>
        <taxon>Eurotiomycetes</taxon>
        <taxon>Eurotiomycetidae</taxon>
        <taxon>Eurotiales</taxon>
        <taxon>Aspergillaceae</taxon>
        <taxon>Aspergillus</taxon>
        <taxon>Aspergillus subgen. Fumigati</taxon>
    </lineage>
</organism>
<dbReference type="STRING" id="331117.A1DBJ8"/>